<evidence type="ECO:0000256" key="2">
    <source>
        <dbReference type="ARBA" id="ARBA00006209"/>
    </source>
</evidence>
<dbReference type="Proteomes" id="UP000298030">
    <property type="component" value="Unassembled WGS sequence"/>
</dbReference>
<comment type="catalytic activity">
    <reaction evidence="1">
        <text>a 1,2-diacyl-sn-glycero-3-phospho-(1D-myo-inositol) + ATP = a 1,2-diacyl-sn-glycero-3-phospho-(1D-myo-inositol 4-phosphate) + ADP + H(+)</text>
        <dbReference type="Rhea" id="RHEA:19877"/>
        <dbReference type="ChEBI" id="CHEBI:15378"/>
        <dbReference type="ChEBI" id="CHEBI:30616"/>
        <dbReference type="ChEBI" id="CHEBI:57880"/>
        <dbReference type="ChEBI" id="CHEBI:58178"/>
        <dbReference type="ChEBI" id="CHEBI:456216"/>
        <dbReference type="EC" id="2.7.1.67"/>
    </reaction>
</comment>
<dbReference type="OrthoDB" id="10264149at2759"/>
<dbReference type="EC" id="2.7.1.67" evidence="3"/>
<dbReference type="GO" id="GO:0046854">
    <property type="term" value="P:phosphatidylinositol phosphate biosynthetic process"/>
    <property type="evidence" value="ECO:0007669"/>
    <property type="project" value="InterPro"/>
</dbReference>
<name>A0A4Y7SXM7_COPMI</name>
<dbReference type="InterPro" id="IPR036940">
    <property type="entry name" value="PI3/4_kinase_cat_sf"/>
</dbReference>
<dbReference type="GO" id="GO:0048015">
    <property type="term" value="P:phosphatidylinositol-mediated signaling"/>
    <property type="evidence" value="ECO:0007669"/>
    <property type="project" value="TreeGrafter"/>
</dbReference>
<dbReference type="Pfam" id="PF00613">
    <property type="entry name" value="PI3Ka"/>
    <property type="match status" value="1"/>
</dbReference>
<comment type="similarity">
    <text evidence="2">Belongs to the PI3/PI4-kinase family. Type III PI4K subfamily.</text>
</comment>
<dbReference type="Gene3D" id="1.25.40.70">
    <property type="entry name" value="Phosphatidylinositol 3-kinase, accessory domain (PIK)"/>
    <property type="match status" value="1"/>
</dbReference>
<comment type="caution">
    <text evidence="10">The sequence shown here is derived from an EMBL/GenBank/DDBJ whole genome shotgun (WGS) entry which is preliminary data.</text>
</comment>
<dbReference type="InterPro" id="IPR011009">
    <property type="entry name" value="Kinase-like_dom_sf"/>
</dbReference>
<protein>
    <recommendedName>
        <fullName evidence="3">1-phosphatidylinositol 4-kinase</fullName>
        <ecNumber evidence="3">2.7.1.67</ecNumber>
    </recommendedName>
</protein>
<dbReference type="FunFam" id="1.10.1070.11:FF:000012">
    <property type="entry name" value="Phosphatidylinositol 4-kinase alpha 1"/>
    <property type="match status" value="1"/>
</dbReference>
<dbReference type="PROSITE" id="PS51545">
    <property type="entry name" value="PIK_HELICAL"/>
    <property type="match status" value="1"/>
</dbReference>
<dbReference type="GO" id="GO:0005737">
    <property type="term" value="C:cytoplasm"/>
    <property type="evidence" value="ECO:0007669"/>
    <property type="project" value="TreeGrafter"/>
</dbReference>
<dbReference type="InterPro" id="IPR000403">
    <property type="entry name" value="PI3/4_kinase_cat_dom"/>
</dbReference>
<dbReference type="InterPro" id="IPR015433">
    <property type="entry name" value="PI3/4_kinase"/>
</dbReference>
<dbReference type="FunFam" id="3.30.1010.10:FF:000014">
    <property type="entry name" value="Phosphatidylinositol 4-kinase STT4"/>
    <property type="match status" value="1"/>
</dbReference>
<evidence type="ECO:0000256" key="7">
    <source>
        <dbReference type="ARBA" id="ARBA00022840"/>
    </source>
</evidence>
<organism evidence="10 11">
    <name type="scientific">Coprinellus micaceus</name>
    <name type="common">Glistening ink-cap mushroom</name>
    <name type="synonym">Coprinus micaceus</name>
    <dbReference type="NCBI Taxonomy" id="71717"/>
    <lineage>
        <taxon>Eukaryota</taxon>
        <taxon>Fungi</taxon>
        <taxon>Dikarya</taxon>
        <taxon>Basidiomycota</taxon>
        <taxon>Agaricomycotina</taxon>
        <taxon>Agaricomycetes</taxon>
        <taxon>Agaricomycetidae</taxon>
        <taxon>Agaricales</taxon>
        <taxon>Agaricineae</taxon>
        <taxon>Psathyrellaceae</taxon>
        <taxon>Coprinellus</taxon>
    </lineage>
</organism>
<dbReference type="Gene3D" id="3.30.1010.10">
    <property type="entry name" value="Phosphatidylinositol 3-kinase Catalytic Subunit, Chain A, domain 4"/>
    <property type="match status" value="1"/>
</dbReference>
<dbReference type="FunFam" id="1.25.40.70:FF:000011">
    <property type="entry name" value="Phosphatidylinositol 4-kinase alpha"/>
    <property type="match status" value="1"/>
</dbReference>
<evidence type="ECO:0000256" key="1">
    <source>
        <dbReference type="ARBA" id="ARBA00001686"/>
    </source>
</evidence>
<dbReference type="SUPFAM" id="SSF48371">
    <property type="entry name" value="ARM repeat"/>
    <property type="match status" value="2"/>
</dbReference>
<accession>A0A4Y7SXM7</accession>
<dbReference type="GO" id="GO:0005886">
    <property type="term" value="C:plasma membrane"/>
    <property type="evidence" value="ECO:0007669"/>
    <property type="project" value="TreeGrafter"/>
</dbReference>
<gene>
    <name evidence="10" type="ORF">FA13DRAFT_1737254</name>
</gene>
<dbReference type="Pfam" id="PF19274">
    <property type="entry name" value="PI4K_N"/>
    <property type="match status" value="1"/>
</dbReference>
<sequence>MDCLELNIHQRILSDLASNNNASPESTKHRKVLIASKVQTRVADDEVKKGDDESTEKNGTGRVYMSASRVHCNVAFGELVVNFSNPAGGGERSLDKVISVLIDILRDIPFIDFDPSLSWEDWALPDQLAFSTTSALLRLSNDHPQFVDQAVKAIFDFVAQTVQNIGSSPSFEILTQQYPAVHGLYRAISSTSYNWTIEHWNTLTLHLRDLCSVSVVDRLNRLLVDILQKEHPDHETLQYAQTFLGRYVSQGRPLSGYFMICCILEMQWTVLAQTMTAPVTGPLNICEAAAANKAWSTLSRTSALELGIEDEAIKKNILATIQYALQCFGDLASQIEEMDSDPNIDTYAWETMSESLKLASVCCLALHDLDKSLLKRIMLMLSNSSSISDNMVQEAALKATTVLVRSFPSIAPEMTMQLRRFVTSPLPLFQFEFAAENRTAPPLSAAAKCLALCIKLTPGDDLIMSNMYSLLNYIAATSKEIYDPVSLGTQHQFTAQGRGTIHSLESGLRGLSEDEKRLTGISTISVVTRLALEFQMDDVTRLTISMLLQRLRSAEPTVEAAIAYNLVDLALSAPKSAFVDIIRVFSNINRSANPDDPRFSNNMVLAAQTRLAQELHRRPELYETYLVELLTLFADKGVAIQNLKIANHHVKTDDMIEQLASLLLPIDALLSRDDFHLEKKPSSEILTLFRNAWFLCILFGFPHMDDKETTAMDWLRPALARIALKTPPMVVEESLDAMASDLEYNSIIRQEYAHTVIARHRTLLAQYTPFRPGDVKYLSSGQVIFVLTMHDIESMRSAQGFASSLPLWFINDSLNKQPSLNSCMEGVAEKVIRGCISDLNSKAAQQTMPTSLSGELRCLLVLSTHRIAMARDVASKYLNRLITSFPSLMCDSQLVFAILEALTLLQRACDNEFVDEYNPVYEYHSDRSNLTLQLTDSYDGRTEILMQLKRNANVWLELALGRAPMELQSTLQKYLSVSQSAANLGSAELGASVAEAFGKGVGPLNRHLLSLSNISQSPMDGAKSLASQIAIKGFYAGEAAGIRLSTSLGGMHMSPPQSTPPEELRVLRDEMKRATDDVRSKKSVLTVHDLRRLLYRAAAALISLNTPDYELLHYVITLPFVVSTPTATSTAIEVWTWLIAENPHVEVAVMSEILSAWNDSIARAQGFFSKSLKYRDPLYHPISYSPTDKDIIDRGWAQARRLVKNHALIIQMLFSRLQAARYHRPAVMFLIQKIVLRSAYAYKAMSTHALARELRFSFLLFGFETLKSSTLDAFCENLLRESLYTAAYSWFSVQPNWSYGASRVQVDADIKVCSEFLSYLQSDAIRGSPMISSLAPVQLGSAQLNLPLRLLCEHEIFRLCVWNNPLSEVKKGVDIAGSTERTVLESHWGSIVKSMWQVDPAIAIFFAERFQYTTIRFEVSRLVRSATASVLDVPEALLFLVGERLDPNVRRDLKYLLFWAPVPPIIANTFFEKRYNSDPLILQYAHRVLAQHPVELTFFFIPQVVQALRYDTLGYVARFIFETAKISQLFCHQIIWNMKANCYKDDAAEIEDPMKPVLDGMIAKVVDSLSGEARSFYDREFSFFNEVTSISGKLKPYIKKTKPEKKAKIDEEMAKIKVDVGVYLPSNPDGIVVDIDKKSGRPLQSHAKAPFMATFKVRKERVVVNSNPDALVDGDGSGVETVEEYDTWQQAIFKVGDDCRQDVLALQVIAMFKSIFESVGITLYLFPYRVTATAPGCGVIDVVPNSTSRDEMGRAKVNDLLDFFVAKYGGQDTVSFQKARLNFIQSMAAYSVACYILQIKDRHNGNIMIDGEGHIVHIGVKFEPNSFKLNHEMVLLMGGRYSQGYQLFQNLTVKAFLAIRPFANAIVDTAQLMLDTGLPSFKGEPTIKRLRDRFTLHLNERQAADYMMGVIKNAHENVRSTAYDEFQRLQNGIPYK</sequence>
<dbReference type="GO" id="GO:0004430">
    <property type="term" value="F:1-phosphatidylinositol 4-kinase activity"/>
    <property type="evidence" value="ECO:0007669"/>
    <property type="project" value="UniProtKB-EC"/>
</dbReference>
<reference evidence="10 11" key="1">
    <citation type="journal article" date="2019" name="Nat. Ecol. Evol.">
        <title>Megaphylogeny resolves global patterns of mushroom evolution.</title>
        <authorList>
            <person name="Varga T."/>
            <person name="Krizsan K."/>
            <person name="Foldi C."/>
            <person name="Dima B."/>
            <person name="Sanchez-Garcia M."/>
            <person name="Sanchez-Ramirez S."/>
            <person name="Szollosi G.J."/>
            <person name="Szarkandi J.G."/>
            <person name="Papp V."/>
            <person name="Albert L."/>
            <person name="Andreopoulos W."/>
            <person name="Angelini C."/>
            <person name="Antonin V."/>
            <person name="Barry K.W."/>
            <person name="Bougher N.L."/>
            <person name="Buchanan P."/>
            <person name="Buyck B."/>
            <person name="Bense V."/>
            <person name="Catcheside P."/>
            <person name="Chovatia M."/>
            <person name="Cooper J."/>
            <person name="Damon W."/>
            <person name="Desjardin D."/>
            <person name="Finy P."/>
            <person name="Geml J."/>
            <person name="Haridas S."/>
            <person name="Hughes K."/>
            <person name="Justo A."/>
            <person name="Karasinski D."/>
            <person name="Kautmanova I."/>
            <person name="Kiss B."/>
            <person name="Kocsube S."/>
            <person name="Kotiranta H."/>
            <person name="LaButti K.M."/>
            <person name="Lechner B.E."/>
            <person name="Liimatainen K."/>
            <person name="Lipzen A."/>
            <person name="Lukacs Z."/>
            <person name="Mihaltcheva S."/>
            <person name="Morgado L.N."/>
            <person name="Niskanen T."/>
            <person name="Noordeloos M.E."/>
            <person name="Ohm R.A."/>
            <person name="Ortiz-Santana B."/>
            <person name="Ovrebo C."/>
            <person name="Racz N."/>
            <person name="Riley R."/>
            <person name="Savchenko A."/>
            <person name="Shiryaev A."/>
            <person name="Soop K."/>
            <person name="Spirin V."/>
            <person name="Szebenyi C."/>
            <person name="Tomsovsky M."/>
            <person name="Tulloss R.E."/>
            <person name="Uehling J."/>
            <person name="Grigoriev I.V."/>
            <person name="Vagvolgyi C."/>
            <person name="Papp T."/>
            <person name="Martin F.M."/>
            <person name="Miettinen O."/>
            <person name="Hibbett D.S."/>
            <person name="Nagy L.G."/>
        </authorList>
    </citation>
    <scope>NUCLEOTIDE SEQUENCE [LARGE SCALE GENOMIC DNA]</scope>
    <source>
        <strain evidence="10 11">FP101781</strain>
    </source>
</reference>
<dbReference type="InterPro" id="IPR045495">
    <property type="entry name" value="PI4K_N"/>
</dbReference>
<evidence type="ECO:0000256" key="4">
    <source>
        <dbReference type="ARBA" id="ARBA00022679"/>
    </source>
</evidence>
<keyword evidence="11" id="KW-1185">Reference proteome</keyword>
<dbReference type="CDD" id="cd05167">
    <property type="entry name" value="PI4Kc_III_alpha"/>
    <property type="match status" value="1"/>
</dbReference>
<dbReference type="SMART" id="SM00146">
    <property type="entry name" value="PI3Kc"/>
    <property type="match status" value="1"/>
</dbReference>
<feature type="domain" description="PI3K/PI4K catalytic" evidence="8">
    <location>
        <begin position="1667"/>
        <end position="1919"/>
    </location>
</feature>
<dbReference type="EMBL" id="QPFP01000047">
    <property type="protein sequence ID" value="TEB26602.1"/>
    <property type="molecule type" value="Genomic_DNA"/>
</dbReference>
<dbReference type="SMART" id="SM00145">
    <property type="entry name" value="PI3Ka"/>
    <property type="match status" value="1"/>
</dbReference>
<evidence type="ECO:0000313" key="10">
    <source>
        <dbReference type="EMBL" id="TEB26602.1"/>
    </source>
</evidence>
<keyword evidence="7" id="KW-0067">ATP-binding</keyword>
<evidence type="ECO:0000313" key="11">
    <source>
        <dbReference type="Proteomes" id="UP000298030"/>
    </source>
</evidence>
<dbReference type="PANTHER" id="PTHR10048:SF15">
    <property type="entry name" value="PHOSPHATIDYLINOSITOL 4-KINASE ALPHA"/>
    <property type="match status" value="1"/>
</dbReference>
<keyword evidence="5" id="KW-0547">Nucleotide-binding</keyword>
<dbReference type="Pfam" id="PF00454">
    <property type="entry name" value="PI3_PI4_kinase"/>
    <property type="match status" value="1"/>
</dbReference>
<evidence type="ECO:0000259" key="9">
    <source>
        <dbReference type="PROSITE" id="PS51545"/>
    </source>
</evidence>
<dbReference type="PROSITE" id="PS00915">
    <property type="entry name" value="PI3_4_KINASE_1"/>
    <property type="match status" value="1"/>
</dbReference>
<feature type="domain" description="PIK helical" evidence="9">
    <location>
        <begin position="1378"/>
        <end position="1564"/>
    </location>
</feature>
<proteinExistence type="inferred from homology"/>
<dbReference type="STRING" id="71717.A0A4Y7SXM7"/>
<keyword evidence="4" id="KW-0808">Transferase</keyword>
<dbReference type="GO" id="GO:0005524">
    <property type="term" value="F:ATP binding"/>
    <property type="evidence" value="ECO:0007669"/>
    <property type="project" value="UniProtKB-KW"/>
</dbReference>
<dbReference type="PROSITE" id="PS00916">
    <property type="entry name" value="PI3_4_KINASE_2"/>
    <property type="match status" value="1"/>
</dbReference>
<evidence type="ECO:0000256" key="3">
    <source>
        <dbReference type="ARBA" id="ARBA00012169"/>
    </source>
</evidence>
<dbReference type="InterPro" id="IPR016024">
    <property type="entry name" value="ARM-type_fold"/>
</dbReference>
<dbReference type="PROSITE" id="PS50290">
    <property type="entry name" value="PI3_4_KINASE_3"/>
    <property type="match status" value="1"/>
</dbReference>
<dbReference type="Gene3D" id="1.10.1070.11">
    <property type="entry name" value="Phosphatidylinositol 3-/4-kinase, catalytic domain"/>
    <property type="match status" value="1"/>
</dbReference>
<dbReference type="InterPro" id="IPR042236">
    <property type="entry name" value="PI3K_accessory_sf"/>
</dbReference>
<evidence type="ECO:0000256" key="6">
    <source>
        <dbReference type="ARBA" id="ARBA00022777"/>
    </source>
</evidence>
<evidence type="ECO:0000256" key="5">
    <source>
        <dbReference type="ARBA" id="ARBA00022741"/>
    </source>
</evidence>
<dbReference type="SUPFAM" id="SSF56112">
    <property type="entry name" value="Protein kinase-like (PK-like)"/>
    <property type="match status" value="1"/>
</dbReference>
<dbReference type="PANTHER" id="PTHR10048">
    <property type="entry name" value="PHOSPHATIDYLINOSITOL KINASE"/>
    <property type="match status" value="1"/>
</dbReference>
<evidence type="ECO:0000259" key="8">
    <source>
        <dbReference type="PROSITE" id="PS50290"/>
    </source>
</evidence>
<keyword evidence="6 10" id="KW-0418">Kinase</keyword>
<dbReference type="InterPro" id="IPR001263">
    <property type="entry name" value="PI3K_accessory_dom"/>
</dbReference>
<dbReference type="InterPro" id="IPR018936">
    <property type="entry name" value="PI3/4_kinase_CS"/>
</dbReference>